<dbReference type="Gene3D" id="1.10.1200.270">
    <property type="entry name" value="Methyltransferase, alpha-helical capping domain"/>
    <property type="match status" value="1"/>
</dbReference>
<evidence type="ECO:0000313" key="4">
    <source>
        <dbReference type="Proteomes" id="UP001140206"/>
    </source>
</evidence>
<evidence type="ECO:0000256" key="2">
    <source>
        <dbReference type="ARBA" id="ARBA00022842"/>
    </source>
</evidence>
<dbReference type="GO" id="GO:0008168">
    <property type="term" value="F:methyltransferase activity"/>
    <property type="evidence" value="ECO:0007669"/>
    <property type="project" value="UniProtKB-KW"/>
</dbReference>
<keyword evidence="3" id="KW-0808">Transferase</keyword>
<comment type="caution">
    <text evidence="3">The sequence shown here is derived from an EMBL/GenBank/DDBJ whole genome shotgun (WGS) entry which is preliminary data.</text>
</comment>
<organism evidence="3 4">
    <name type="scientific">Rhynchospora pubera</name>
    <dbReference type="NCBI Taxonomy" id="906938"/>
    <lineage>
        <taxon>Eukaryota</taxon>
        <taxon>Viridiplantae</taxon>
        <taxon>Streptophyta</taxon>
        <taxon>Embryophyta</taxon>
        <taxon>Tracheophyta</taxon>
        <taxon>Spermatophyta</taxon>
        <taxon>Magnoliopsida</taxon>
        <taxon>Liliopsida</taxon>
        <taxon>Poales</taxon>
        <taxon>Cyperaceae</taxon>
        <taxon>Cyperoideae</taxon>
        <taxon>Rhynchosporeae</taxon>
        <taxon>Rhynchospora</taxon>
    </lineage>
</organism>
<dbReference type="InterPro" id="IPR005299">
    <property type="entry name" value="MeTrfase_7"/>
</dbReference>
<protein>
    <submittedName>
        <fullName evidence="3">S-adenosyl-L-methionine-dependent methyltransferase superfamily protein</fullName>
    </submittedName>
</protein>
<dbReference type="Pfam" id="PF03492">
    <property type="entry name" value="Methyltransf_7"/>
    <property type="match status" value="1"/>
</dbReference>
<dbReference type="Proteomes" id="UP001140206">
    <property type="component" value="Chromosome 4"/>
</dbReference>
<dbReference type="InterPro" id="IPR029063">
    <property type="entry name" value="SAM-dependent_MTases_sf"/>
</dbReference>
<reference evidence="3" key="1">
    <citation type="submission" date="2022-08" db="EMBL/GenBank/DDBJ databases">
        <authorList>
            <person name="Marques A."/>
        </authorList>
    </citation>
    <scope>NUCLEOTIDE SEQUENCE</scope>
    <source>
        <strain evidence="3">RhyPub2mFocal</strain>
        <tissue evidence="3">Leaves</tissue>
    </source>
</reference>
<keyword evidence="3" id="KW-0489">Methyltransferase</keyword>
<dbReference type="GO" id="GO:0032259">
    <property type="term" value="P:methylation"/>
    <property type="evidence" value="ECO:0007669"/>
    <property type="project" value="UniProtKB-KW"/>
</dbReference>
<keyword evidence="2" id="KW-0460">Magnesium</keyword>
<proteinExistence type="predicted"/>
<dbReference type="PANTHER" id="PTHR31009">
    <property type="entry name" value="S-ADENOSYL-L-METHIONINE:CARBOXYL METHYLTRANSFERASE FAMILY PROTEIN"/>
    <property type="match status" value="1"/>
</dbReference>
<dbReference type="AlphaFoldDB" id="A0AAV8DBR6"/>
<evidence type="ECO:0000256" key="1">
    <source>
        <dbReference type="ARBA" id="ARBA00022723"/>
    </source>
</evidence>
<accession>A0AAV8DBR6</accession>
<dbReference type="GO" id="GO:0046872">
    <property type="term" value="F:metal ion binding"/>
    <property type="evidence" value="ECO:0007669"/>
    <property type="project" value="UniProtKB-KW"/>
</dbReference>
<dbReference type="SUPFAM" id="SSF53335">
    <property type="entry name" value="S-adenosyl-L-methionine-dependent methyltransferases"/>
    <property type="match status" value="1"/>
</dbReference>
<dbReference type="EMBL" id="JAMFTS010000004">
    <property type="protein sequence ID" value="KAJ4764841.1"/>
    <property type="molecule type" value="Genomic_DNA"/>
</dbReference>
<keyword evidence="4" id="KW-1185">Reference proteome</keyword>
<name>A0AAV8DBR6_9POAL</name>
<dbReference type="InterPro" id="IPR042086">
    <property type="entry name" value="MeTrfase_capping"/>
</dbReference>
<gene>
    <name evidence="3" type="ORF">LUZ62_075216</name>
</gene>
<keyword evidence="1" id="KW-0479">Metal-binding</keyword>
<sequence length="155" mass="17122">MNVVKVLHMKGGVGDSSYAANSKLQGLVEEGTLDSFNLQVYAPSIEEAKAVINEQGLFQIINIKMFESNLDPYDDTDDDFVFDNIQSGANIATSIRSVLEPMIASHFGAAIVDELFSRFALNVAKHLLKEKTKYAVLALSLKKEEKMSCDHHVVK</sequence>
<evidence type="ECO:0000313" key="3">
    <source>
        <dbReference type="EMBL" id="KAJ4764841.1"/>
    </source>
</evidence>